<keyword evidence="3" id="KW-1185">Reference proteome</keyword>
<dbReference type="PANTHER" id="PTHR15691">
    <property type="entry name" value="WASH COMPLEX SUBUNIT 5"/>
    <property type="match status" value="1"/>
</dbReference>
<reference evidence="2 3" key="1">
    <citation type="journal article" date="2023" name="Commun. Biol.">
        <title>Genome analysis of Parmales, the sister group of diatoms, reveals the evolutionary specialization of diatoms from phago-mixotrophs to photoautotrophs.</title>
        <authorList>
            <person name="Ban H."/>
            <person name="Sato S."/>
            <person name="Yoshikawa S."/>
            <person name="Yamada K."/>
            <person name="Nakamura Y."/>
            <person name="Ichinomiya M."/>
            <person name="Sato N."/>
            <person name="Blanc-Mathieu R."/>
            <person name="Endo H."/>
            <person name="Kuwata A."/>
            <person name="Ogata H."/>
        </authorList>
    </citation>
    <scope>NUCLEOTIDE SEQUENCE [LARGE SCALE GENOMIC DNA]</scope>
</reference>
<sequence>MGRTVGALLRMTDPATTIYSPELGGWYVADDTEVCGVSTMSLLRKSIGVAGLMGVDRLLGFRIVNELQQFLKFYSSTVRQFAVLLEQIRDGLFPE</sequence>
<organism evidence="2 3">
    <name type="scientific">Tetraparma gracilis</name>
    <dbReference type="NCBI Taxonomy" id="2962635"/>
    <lineage>
        <taxon>Eukaryota</taxon>
        <taxon>Sar</taxon>
        <taxon>Stramenopiles</taxon>
        <taxon>Ochrophyta</taxon>
        <taxon>Bolidophyceae</taxon>
        <taxon>Parmales</taxon>
        <taxon>Triparmaceae</taxon>
        <taxon>Tetraparma</taxon>
    </lineage>
</organism>
<proteinExistence type="inferred from homology"/>
<dbReference type="Proteomes" id="UP001165060">
    <property type="component" value="Unassembled WGS sequence"/>
</dbReference>
<comment type="similarity">
    <text evidence="1">Belongs to the strumpellin family.</text>
</comment>
<evidence type="ECO:0000313" key="3">
    <source>
        <dbReference type="Proteomes" id="UP001165060"/>
    </source>
</evidence>
<dbReference type="InterPro" id="IPR019393">
    <property type="entry name" value="WASH_strumpellin"/>
</dbReference>
<evidence type="ECO:0000313" key="2">
    <source>
        <dbReference type="EMBL" id="GMI51653.1"/>
    </source>
</evidence>
<feature type="non-terminal residue" evidence="2">
    <location>
        <position position="95"/>
    </location>
</feature>
<dbReference type="Pfam" id="PF10266">
    <property type="entry name" value="Strumpellin"/>
    <property type="match status" value="1"/>
</dbReference>
<dbReference type="EMBL" id="BRYB01007019">
    <property type="protein sequence ID" value="GMI51653.1"/>
    <property type="molecule type" value="Genomic_DNA"/>
</dbReference>
<comment type="caution">
    <text evidence="2">The sequence shown here is derived from an EMBL/GenBank/DDBJ whole genome shotgun (WGS) entry which is preliminary data.</text>
</comment>
<accession>A0ABQ6N9A7</accession>
<gene>
    <name evidence="2" type="ORF">TeGR_g6145</name>
</gene>
<dbReference type="PANTHER" id="PTHR15691:SF6">
    <property type="entry name" value="WASH COMPLEX SUBUNIT 5"/>
    <property type="match status" value="1"/>
</dbReference>
<evidence type="ECO:0000256" key="1">
    <source>
        <dbReference type="ARBA" id="ARBA00006224"/>
    </source>
</evidence>
<protein>
    <submittedName>
        <fullName evidence="2">Uncharacterized protein</fullName>
    </submittedName>
</protein>
<name>A0ABQ6N9A7_9STRA</name>